<protein>
    <recommendedName>
        <fullName evidence="4">Secreted protein</fullName>
    </recommendedName>
</protein>
<reference evidence="2 3" key="1">
    <citation type="submission" date="2015-01" db="EMBL/GenBank/DDBJ databases">
        <title>Evolution of Trichinella species and genotypes.</title>
        <authorList>
            <person name="Korhonen P.K."/>
            <person name="Edoardo P."/>
            <person name="Giuseppe L.R."/>
            <person name="Gasser R.B."/>
        </authorList>
    </citation>
    <scope>NUCLEOTIDE SEQUENCE [LARGE SCALE GENOMIC DNA]</scope>
    <source>
        <strain evidence="2">ISS3</strain>
    </source>
</reference>
<feature type="signal peptide" evidence="1">
    <location>
        <begin position="1"/>
        <end position="19"/>
    </location>
</feature>
<evidence type="ECO:0008006" key="4">
    <source>
        <dbReference type="Google" id="ProtNLM"/>
    </source>
</evidence>
<keyword evidence="1" id="KW-0732">Signal</keyword>
<dbReference type="Proteomes" id="UP000054776">
    <property type="component" value="Unassembled WGS sequence"/>
</dbReference>
<dbReference type="EMBL" id="JYDH01000187">
    <property type="protein sequence ID" value="KRY28908.1"/>
    <property type="molecule type" value="Genomic_DNA"/>
</dbReference>
<dbReference type="AlphaFoldDB" id="A0A0V1AX60"/>
<keyword evidence="3" id="KW-1185">Reference proteome</keyword>
<evidence type="ECO:0000256" key="1">
    <source>
        <dbReference type="SAM" id="SignalP"/>
    </source>
</evidence>
<evidence type="ECO:0000313" key="3">
    <source>
        <dbReference type="Proteomes" id="UP000054776"/>
    </source>
</evidence>
<feature type="chain" id="PRO_5006874744" description="Secreted protein" evidence="1">
    <location>
        <begin position="20"/>
        <end position="114"/>
    </location>
</feature>
<sequence>MTLRRKMNCFSIYALLVVASEIANNKDLAGTYSVISSFILECTAQVRYVFSLSRYATVVDSGQFCFPGKPLFIKTDFVPMVMHPSSLNQTVHQSNLNKLTIREDRTMLYHIHYY</sequence>
<gene>
    <name evidence="2" type="ORF">T01_5431</name>
</gene>
<dbReference type="InParanoid" id="A0A0V1AX60"/>
<proteinExistence type="predicted"/>
<comment type="caution">
    <text evidence="2">The sequence shown here is derived from an EMBL/GenBank/DDBJ whole genome shotgun (WGS) entry which is preliminary data.</text>
</comment>
<evidence type="ECO:0000313" key="2">
    <source>
        <dbReference type="EMBL" id="KRY28908.1"/>
    </source>
</evidence>
<dbReference type="OrthoDB" id="5918660at2759"/>
<organism evidence="2 3">
    <name type="scientific">Trichinella spiralis</name>
    <name type="common">Trichina worm</name>
    <dbReference type="NCBI Taxonomy" id="6334"/>
    <lineage>
        <taxon>Eukaryota</taxon>
        <taxon>Metazoa</taxon>
        <taxon>Ecdysozoa</taxon>
        <taxon>Nematoda</taxon>
        <taxon>Enoplea</taxon>
        <taxon>Dorylaimia</taxon>
        <taxon>Trichinellida</taxon>
        <taxon>Trichinellidae</taxon>
        <taxon>Trichinella</taxon>
    </lineage>
</organism>
<accession>A0A0V1AX60</accession>
<name>A0A0V1AX60_TRISP</name>